<evidence type="ECO:0000256" key="5">
    <source>
        <dbReference type="ARBA" id="ARBA00058938"/>
    </source>
</evidence>
<evidence type="ECO:0000313" key="10">
    <source>
        <dbReference type="EMBL" id="GIH17536.1"/>
    </source>
</evidence>
<dbReference type="GO" id="GO:0003677">
    <property type="term" value="F:DNA binding"/>
    <property type="evidence" value="ECO:0007669"/>
    <property type="project" value="UniProtKB-KW"/>
</dbReference>
<feature type="region of interest" description="Disordered" evidence="7">
    <location>
        <begin position="14"/>
        <end position="87"/>
    </location>
</feature>
<keyword evidence="3" id="KW-0238">DNA-binding</keyword>
<keyword evidence="2" id="KW-0805">Transcription regulation</keyword>
<evidence type="ECO:0000256" key="7">
    <source>
        <dbReference type="SAM" id="MobiDB-lite"/>
    </source>
</evidence>
<keyword evidence="11" id="KW-1185">Reference proteome</keyword>
<gene>
    <name evidence="10" type="ORF">Raf01_57080</name>
</gene>
<proteinExistence type="predicted"/>
<dbReference type="FunFam" id="1.10.10.10:FF:000056">
    <property type="entry name" value="IclR family transcriptional regulator"/>
    <property type="match status" value="1"/>
</dbReference>
<dbReference type="GO" id="GO:0045892">
    <property type="term" value="P:negative regulation of DNA-templated transcription"/>
    <property type="evidence" value="ECO:0007669"/>
    <property type="project" value="TreeGrafter"/>
</dbReference>
<keyword evidence="1" id="KW-0319">Glycerol metabolism</keyword>
<dbReference type="InterPro" id="IPR036390">
    <property type="entry name" value="WH_DNA-bd_sf"/>
</dbReference>
<evidence type="ECO:0000256" key="6">
    <source>
        <dbReference type="ARBA" id="ARBA00070406"/>
    </source>
</evidence>
<dbReference type="PROSITE" id="PS51078">
    <property type="entry name" value="ICLR_ED"/>
    <property type="match status" value="1"/>
</dbReference>
<reference evidence="10" key="1">
    <citation type="submission" date="2021-01" db="EMBL/GenBank/DDBJ databases">
        <title>Whole genome shotgun sequence of Rugosimonospora africana NBRC 104875.</title>
        <authorList>
            <person name="Komaki H."/>
            <person name="Tamura T."/>
        </authorList>
    </citation>
    <scope>NUCLEOTIDE SEQUENCE</scope>
    <source>
        <strain evidence="10">NBRC 104875</strain>
    </source>
</reference>
<name>A0A8J3QW05_9ACTN</name>
<dbReference type="GO" id="GO:0003700">
    <property type="term" value="F:DNA-binding transcription factor activity"/>
    <property type="evidence" value="ECO:0007669"/>
    <property type="project" value="TreeGrafter"/>
</dbReference>
<evidence type="ECO:0000256" key="1">
    <source>
        <dbReference type="ARBA" id="ARBA00022798"/>
    </source>
</evidence>
<organism evidence="10 11">
    <name type="scientific">Rugosimonospora africana</name>
    <dbReference type="NCBI Taxonomy" id="556532"/>
    <lineage>
        <taxon>Bacteria</taxon>
        <taxon>Bacillati</taxon>
        <taxon>Actinomycetota</taxon>
        <taxon>Actinomycetes</taxon>
        <taxon>Micromonosporales</taxon>
        <taxon>Micromonosporaceae</taxon>
        <taxon>Rugosimonospora</taxon>
    </lineage>
</organism>
<dbReference type="PANTHER" id="PTHR30136">
    <property type="entry name" value="HELIX-TURN-HELIX TRANSCRIPTIONAL REGULATOR, ICLR FAMILY"/>
    <property type="match status" value="1"/>
</dbReference>
<dbReference type="InterPro" id="IPR005471">
    <property type="entry name" value="Tscrpt_reg_IclR_N"/>
</dbReference>
<feature type="domain" description="IclR-ED" evidence="9">
    <location>
        <begin position="151"/>
        <end position="334"/>
    </location>
</feature>
<evidence type="ECO:0000259" key="8">
    <source>
        <dbReference type="PROSITE" id="PS51077"/>
    </source>
</evidence>
<evidence type="ECO:0000313" key="11">
    <source>
        <dbReference type="Proteomes" id="UP000642748"/>
    </source>
</evidence>
<evidence type="ECO:0000256" key="2">
    <source>
        <dbReference type="ARBA" id="ARBA00023015"/>
    </source>
</evidence>
<dbReference type="SUPFAM" id="SSF46785">
    <property type="entry name" value="Winged helix' DNA-binding domain"/>
    <property type="match status" value="1"/>
</dbReference>
<protein>
    <recommendedName>
        <fullName evidence="6">Glycerol operon regulatory protein</fullName>
    </recommendedName>
</protein>
<dbReference type="Pfam" id="PF09339">
    <property type="entry name" value="HTH_IclR"/>
    <property type="match status" value="1"/>
</dbReference>
<feature type="compositionally biased region" description="Low complexity" evidence="7">
    <location>
        <begin position="26"/>
        <end position="81"/>
    </location>
</feature>
<evidence type="ECO:0000259" key="9">
    <source>
        <dbReference type="PROSITE" id="PS51078"/>
    </source>
</evidence>
<dbReference type="InterPro" id="IPR029016">
    <property type="entry name" value="GAF-like_dom_sf"/>
</dbReference>
<evidence type="ECO:0000256" key="4">
    <source>
        <dbReference type="ARBA" id="ARBA00023163"/>
    </source>
</evidence>
<keyword evidence="4" id="KW-0804">Transcription</keyword>
<dbReference type="Gene3D" id="3.30.450.40">
    <property type="match status" value="1"/>
</dbReference>
<dbReference type="InterPro" id="IPR036388">
    <property type="entry name" value="WH-like_DNA-bd_sf"/>
</dbReference>
<dbReference type="Proteomes" id="UP000642748">
    <property type="component" value="Unassembled WGS sequence"/>
</dbReference>
<dbReference type="Gene3D" id="1.10.10.10">
    <property type="entry name" value="Winged helix-like DNA-binding domain superfamily/Winged helix DNA-binding domain"/>
    <property type="match status" value="1"/>
</dbReference>
<sequence>MVVAASAYSFVMSNTRPVGRARSATKPASVQKPAPAQKPAPTQKQAPTQPVPTQKAAPARKATPAQKAAPAQNPAPAQSRADAGATGGVQSVDRAISVLEILARRGEARVTEVAAEISVHKSTAFRLLGALEDRGLVEQDSDRGKYRLGFGIVRLAGAVAARMDLTREARPVCERLAQDSGETVNLAVAQSHYAVNVDQVPGAFAIAAQNWVGRLTPLHATSSGKILLAHLDAARRAELLDAAGLERFTKHTISSAAKLEKQLAAACERGYATTIEEYEQGLNAIAAPVRSHRGDVVAAVSVSGPAYRLTPASMEEFAPTLVDGAREISHRLGYLG</sequence>
<accession>A0A8J3QW05</accession>
<dbReference type="AlphaFoldDB" id="A0A8J3QW05"/>
<dbReference type="EMBL" id="BONZ01000055">
    <property type="protein sequence ID" value="GIH17536.1"/>
    <property type="molecule type" value="Genomic_DNA"/>
</dbReference>
<dbReference type="SMART" id="SM00346">
    <property type="entry name" value="HTH_ICLR"/>
    <property type="match status" value="1"/>
</dbReference>
<dbReference type="PANTHER" id="PTHR30136:SF24">
    <property type="entry name" value="HTH-TYPE TRANSCRIPTIONAL REPRESSOR ALLR"/>
    <property type="match status" value="1"/>
</dbReference>
<feature type="domain" description="HTH iclR-type" evidence="8">
    <location>
        <begin position="89"/>
        <end position="150"/>
    </location>
</feature>
<dbReference type="SUPFAM" id="SSF55781">
    <property type="entry name" value="GAF domain-like"/>
    <property type="match status" value="1"/>
</dbReference>
<dbReference type="GO" id="GO:0006071">
    <property type="term" value="P:glycerol metabolic process"/>
    <property type="evidence" value="ECO:0007669"/>
    <property type="project" value="UniProtKB-KW"/>
</dbReference>
<dbReference type="InterPro" id="IPR050707">
    <property type="entry name" value="HTH_MetabolicPath_Reg"/>
</dbReference>
<comment type="function">
    <text evidence="5">May be an activator protein for the gylABX operon.</text>
</comment>
<dbReference type="Pfam" id="PF01614">
    <property type="entry name" value="IclR_C"/>
    <property type="match status" value="1"/>
</dbReference>
<evidence type="ECO:0000256" key="3">
    <source>
        <dbReference type="ARBA" id="ARBA00023125"/>
    </source>
</evidence>
<dbReference type="PROSITE" id="PS51077">
    <property type="entry name" value="HTH_ICLR"/>
    <property type="match status" value="1"/>
</dbReference>
<dbReference type="InterPro" id="IPR014757">
    <property type="entry name" value="Tscrpt_reg_IclR_C"/>
</dbReference>
<comment type="caution">
    <text evidence="10">The sequence shown here is derived from an EMBL/GenBank/DDBJ whole genome shotgun (WGS) entry which is preliminary data.</text>
</comment>